<keyword evidence="3" id="KW-1015">Disulfide bond</keyword>
<dbReference type="CDD" id="cd02968">
    <property type="entry name" value="SCO"/>
    <property type="match status" value="1"/>
</dbReference>
<feature type="disulfide bond" description="Redox-active" evidence="3">
    <location>
        <begin position="95"/>
        <end position="99"/>
    </location>
</feature>
<feature type="binding site" evidence="2">
    <location>
        <position position="95"/>
    </location>
    <ligand>
        <name>Cu cation</name>
        <dbReference type="ChEBI" id="CHEBI:23378"/>
    </ligand>
</feature>
<dbReference type="PANTHER" id="PTHR12151:SF25">
    <property type="entry name" value="LINALOOL DEHYDRATASE_ISOMERASE DOMAIN-CONTAINING PROTEIN"/>
    <property type="match status" value="1"/>
</dbReference>
<dbReference type="Proteomes" id="UP000242957">
    <property type="component" value="Unassembled WGS sequence"/>
</dbReference>
<dbReference type="Pfam" id="PF02630">
    <property type="entry name" value="SCO1-SenC"/>
    <property type="match status" value="1"/>
</dbReference>
<comment type="similarity">
    <text evidence="1">Belongs to the SCO1/2 family.</text>
</comment>
<feature type="signal peptide" evidence="4">
    <location>
        <begin position="1"/>
        <end position="23"/>
    </location>
</feature>
<keyword evidence="2" id="KW-0479">Metal-binding</keyword>
<evidence type="ECO:0000256" key="4">
    <source>
        <dbReference type="SAM" id="SignalP"/>
    </source>
</evidence>
<dbReference type="AlphaFoldDB" id="A0A1G9Z7B1"/>
<dbReference type="STRING" id="198616.SAMN05216193_101358"/>
<accession>A0A1G9Z7B1</accession>
<evidence type="ECO:0000256" key="3">
    <source>
        <dbReference type="PIRSR" id="PIRSR603782-2"/>
    </source>
</evidence>
<dbReference type="EMBL" id="FNIJ01000001">
    <property type="protein sequence ID" value="SDN16393.1"/>
    <property type="molecule type" value="Genomic_DNA"/>
</dbReference>
<dbReference type="InterPro" id="IPR036249">
    <property type="entry name" value="Thioredoxin-like_sf"/>
</dbReference>
<dbReference type="GO" id="GO:0046872">
    <property type="term" value="F:metal ion binding"/>
    <property type="evidence" value="ECO:0007669"/>
    <property type="project" value="UniProtKB-KW"/>
</dbReference>
<evidence type="ECO:0000256" key="1">
    <source>
        <dbReference type="ARBA" id="ARBA00010996"/>
    </source>
</evidence>
<evidence type="ECO:0000313" key="6">
    <source>
        <dbReference type="Proteomes" id="UP000242957"/>
    </source>
</evidence>
<evidence type="ECO:0000256" key="2">
    <source>
        <dbReference type="PIRSR" id="PIRSR603782-1"/>
    </source>
</evidence>
<dbReference type="SUPFAM" id="SSF52833">
    <property type="entry name" value="Thioredoxin-like"/>
    <property type="match status" value="1"/>
</dbReference>
<reference evidence="6" key="1">
    <citation type="submission" date="2016-10" db="EMBL/GenBank/DDBJ databases">
        <authorList>
            <person name="Varghese N."/>
            <person name="Submissions S."/>
        </authorList>
    </citation>
    <scope>NUCLEOTIDE SEQUENCE [LARGE SCALE GENOMIC DNA]</scope>
    <source>
        <strain evidence="6">JCM 21621</strain>
    </source>
</reference>
<dbReference type="InterPro" id="IPR003782">
    <property type="entry name" value="SCO1/SenC"/>
</dbReference>
<dbReference type="PANTHER" id="PTHR12151">
    <property type="entry name" value="ELECTRON TRANSPORT PROTIN SCO1/SENC FAMILY MEMBER"/>
    <property type="match status" value="1"/>
</dbReference>
<proteinExistence type="inferred from homology"/>
<sequence>MMSRSPLQALAFGLCLLAGSATAHEGHAGHGAEGKDKAVKAAPAIPPGQPGAATRDAATYFTDSLLQDQDGRELRFYSDVLKDRVVLLNVVFTSCGDACPLITRKLKEVRTAMGEDLARRVYFVSLSVDPTNDTPEKLKEFARKNGADDPNWLFLTGDKMSMDLVLSRLGQLVPTPEQHSTLIVVGDVANKRWSKVRPDSPPAAIAQRLQFLAEPVAGR</sequence>
<feature type="binding site" evidence="2">
    <location>
        <position position="99"/>
    </location>
    <ligand>
        <name>Cu cation</name>
        <dbReference type="ChEBI" id="CHEBI:23378"/>
    </ligand>
</feature>
<name>A0A1G9Z7B1_9PSED</name>
<feature type="chain" id="PRO_5017278121" evidence="4">
    <location>
        <begin position="24"/>
        <end position="219"/>
    </location>
</feature>
<keyword evidence="4" id="KW-0732">Signal</keyword>
<keyword evidence="2" id="KW-0186">Copper</keyword>
<dbReference type="Gene3D" id="3.40.30.10">
    <property type="entry name" value="Glutaredoxin"/>
    <property type="match status" value="1"/>
</dbReference>
<keyword evidence="6" id="KW-1185">Reference proteome</keyword>
<organism evidence="5 6">
    <name type="scientific">Pseudomonas jinjuensis</name>
    <dbReference type="NCBI Taxonomy" id="198616"/>
    <lineage>
        <taxon>Bacteria</taxon>
        <taxon>Pseudomonadati</taxon>
        <taxon>Pseudomonadota</taxon>
        <taxon>Gammaproteobacteria</taxon>
        <taxon>Pseudomonadales</taxon>
        <taxon>Pseudomonadaceae</taxon>
        <taxon>Pseudomonas</taxon>
    </lineage>
</organism>
<gene>
    <name evidence="5" type="ORF">SAMN05216193_101358</name>
</gene>
<dbReference type="OrthoDB" id="5567697at2"/>
<protein>
    <submittedName>
        <fullName evidence="5">Cytochrome oxidase Cu insertion factor, SCO1/SenC/PrrC family</fullName>
    </submittedName>
</protein>
<evidence type="ECO:0000313" key="5">
    <source>
        <dbReference type="EMBL" id="SDN16393.1"/>
    </source>
</evidence>